<keyword evidence="6" id="KW-0472">Membrane</keyword>
<keyword evidence="9" id="KW-1185">Reference proteome</keyword>
<protein>
    <submittedName>
        <fullName evidence="8">sn-glycerol-3-phosphate ABC transporter ATP-binding protein UgpC</fullName>
    </submittedName>
</protein>
<keyword evidence="2" id="KW-1003">Cell membrane</keyword>
<evidence type="ECO:0000256" key="6">
    <source>
        <dbReference type="ARBA" id="ARBA00023136"/>
    </source>
</evidence>
<sequence>MASISLRGVQKAFGDNPPVIRNVDLEIGNNEFCVFLGPSGCGKSTLLRLIAGLEDVTDGDVSIGGKLVNDVGAAQRGVAMVFQSYALFPHMTVYENMAFGLKLAKLPKADIDRKVREAARVLQLEALLDRHPKALSGGQRQRVAIGRAIVREPGVFLFDEPLSNLDATLRGQTRIEIARLHRQFAQASVVYVTHDQIEAMTLADKIVLLHSGQDTERYGSIAQVGAPLELYHRPASRFVAGFIGSPRMNFLPARVHAVEANGVSVTLEGSGESVRLAVRGDGLAVGASVTLGVRPEHLELQGAAPAASLDHQDSLVIRRAVTLIEELGEHSYVHLEQPGGAALIAKAPGDARLQSGEPAQFRANAAACHLFAEDGFAVAPLVAAAQPAL</sequence>
<accession>A0A7Z2JID9</accession>
<dbReference type="PANTHER" id="PTHR43875">
    <property type="entry name" value="MALTODEXTRIN IMPORT ATP-BINDING PROTEIN MSMX"/>
    <property type="match status" value="1"/>
</dbReference>
<evidence type="ECO:0000256" key="1">
    <source>
        <dbReference type="ARBA" id="ARBA00022448"/>
    </source>
</evidence>
<proteinExistence type="predicted"/>
<dbReference type="InterPro" id="IPR040582">
    <property type="entry name" value="OB_MalK-like"/>
</dbReference>
<dbReference type="Proteomes" id="UP000433577">
    <property type="component" value="Chromosome 4"/>
</dbReference>
<dbReference type="Gene3D" id="3.40.50.300">
    <property type="entry name" value="P-loop containing nucleotide triphosphate hydrolases"/>
    <property type="match status" value="1"/>
</dbReference>
<dbReference type="InterPro" id="IPR015855">
    <property type="entry name" value="ABC_transpr_MalK-like"/>
</dbReference>
<dbReference type="PROSITE" id="PS00211">
    <property type="entry name" value="ABC_TRANSPORTER_1"/>
    <property type="match status" value="1"/>
</dbReference>
<dbReference type="GO" id="GO:1990060">
    <property type="term" value="C:maltose transport complex"/>
    <property type="evidence" value="ECO:0007669"/>
    <property type="project" value="TreeGrafter"/>
</dbReference>
<gene>
    <name evidence="8" type="primary">ugpC</name>
    <name evidence="8" type="ORF">FAZ98_34340</name>
</gene>
<evidence type="ECO:0000313" key="8">
    <source>
        <dbReference type="EMBL" id="QGZ66817.1"/>
    </source>
</evidence>
<dbReference type="KEGG" id="pacs:FAZ98_34340"/>
<evidence type="ECO:0000256" key="5">
    <source>
        <dbReference type="ARBA" id="ARBA00022840"/>
    </source>
</evidence>
<dbReference type="InterPro" id="IPR047641">
    <property type="entry name" value="ABC_transpr_MalK/UgpC-like"/>
</dbReference>
<dbReference type="EMBL" id="CP046916">
    <property type="protein sequence ID" value="QGZ66817.1"/>
    <property type="molecule type" value="Genomic_DNA"/>
</dbReference>
<keyword evidence="1" id="KW-0813">Transport</keyword>
<dbReference type="GO" id="GO:0005524">
    <property type="term" value="F:ATP binding"/>
    <property type="evidence" value="ECO:0007669"/>
    <property type="project" value="UniProtKB-KW"/>
</dbReference>
<dbReference type="AlphaFoldDB" id="A0A7Z2JID9"/>
<evidence type="ECO:0000256" key="3">
    <source>
        <dbReference type="ARBA" id="ARBA00022519"/>
    </source>
</evidence>
<evidence type="ECO:0000313" key="9">
    <source>
        <dbReference type="Proteomes" id="UP000433577"/>
    </source>
</evidence>
<dbReference type="InterPro" id="IPR008995">
    <property type="entry name" value="Mo/tungstate-bd_C_term_dom"/>
</dbReference>
<reference evidence="8 9" key="1">
    <citation type="submission" date="2019-12" db="EMBL/GenBank/DDBJ databases">
        <title>Paraburkholderia acidiphila 7Q-K02 sp. nov and Paraburkholderia acidisoli DHF22 sp. nov., two strains isolated from forest soil.</title>
        <authorList>
            <person name="Gao Z."/>
            <person name="Qiu L."/>
        </authorList>
    </citation>
    <scope>NUCLEOTIDE SEQUENCE [LARGE SCALE GENOMIC DNA]</scope>
    <source>
        <strain evidence="8 9">DHF22</strain>
    </source>
</reference>
<dbReference type="Pfam" id="PF03459">
    <property type="entry name" value="TOBE"/>
    <property type="match status" value="1"/>
</dbReference>
<dbReference type="RefSeq" id="WP_158958524.1">
    <property type="nucleotide sequence ID" value="NZ_CP046916.1"/>
</dbReference>
<dbReference type="GO" id="GO:0016887">
    <property type="term" value="F:ATP hydrolysis activity"/>
    <property type="evidence" value="ECO:0007669"/>
    <property type="project" value="InterPro"/>
</dbReference>
<dbReference type="Gene3D" id="2.40.50.140">
    <property type="entry name" value="Nucleic acid-binding proteins"/>
    <property type="match status" value="1"/>
</dbReference>
<keyword evidence="5 8" id="KW-0067">ATP-binding</keyword>
<dbReference type="InterPro" id="IPR012340">
    <property type="entry name" value="NA-bd_OB-fold"/>
</dbReference>
<organism evidence="8 9">
    <name type="scientific">Paraburkholderia acidisoli</name>
    <dbReference type="NCBI Taxonomy" id="2571748"/>
    <lineage>
        <taxon>Bacteria</taxon>
        <taxon>Pseudomonadati</taxon>
        <taxon>Pseudomonadota</taxon>
        <taxon>Betaproteobacteria</taxon>
        <taxon>Burkholderiales</taxon>
        <taxon>Burkholderiaceae</taxon>
        <taxon>Paraburkholderia</taxon>
    </lineage>
</organism>
<evidence type="ECO:0000256" key="4">
    <source>
        <dbReference type="ARBA" id="ARBA00022741"/>
    </source>
</evidence>
<dbReference type="Pfam" id="PF17912">
    <property type="entry name" value="OB_MalK"/>
    <property type="match status" value="1"/>
</dbReference>
<dbReference type="SUPFAM" id="SSF50331">
    <property type="entry name" value="MOP-like"/>
    <property type="match status" value="1"/>
</dbReference>
<keyword evidence="3" id="KW-0997">Cell inner membrane</keyword>
<dbReference type="CDD" id="cd03301">
    <property type="entry name" value="ABC_MalK_N"/>
    <property type="match status" value="1"/>
</dbReference>
<keyword evidence="4" id="KW-0547">Nucleotide-binding</keyword>
<dbReference type="GO" id="GO:0015423">
    <property type="term" value="F:ABC-type maltose transporter activity"/>
    <property type="evidence" value="ECO:0007669"/>
    <property type="project" value="TreeGrafter"/>
</dbReference>
<evidence type="ECO:0000256" key="2">
    <source>
        <dbReference type="ARBA" id="ARBA00022475"/>
    </source>
</evidence>
<dbReference type="PROSITE" id="PS50893">
    <property type="entry name" value="ABC_TRANSPORTER_2"/>
    <property type="match status" value="1"/>
</dbReference>
<dbReference type="SMART" id="SM00382">
    <property type="entry name" value="AAA"/>
    <property type="match status" value="1"/>
</dbReference>
<dbReference type="Gene3D" id="2.40.50.100">
    <property type="match status" value="1"/>
</dbReference>
<dbReference type="OrthoDB" id="5298774at2"/>
<dbReference type="InterPro" id="IPR003439">
    <property type="entry name" value="ABC_transporter-like_ATP-bd"/>
</dbReference>
<dbReference type="InterPro" id="IPR027417">
    <property type="entry name" value="P-loop_NTPase"/>
</dbReference>
<dbReference type="InterPro" id="IPR017871">
    <property type="entry name" value="ABC_transporter-like_CS"/>
</dbReference>
<dbReference type="FunFam" id="3.40.50.300:FF:000042">
    <property type="entry name" value="Maltose/maltodextrin ABC transporter, ATP-binding protein"/>
    <property type="match status" value="1"/>
</dbReference>
<dbReference type="InterPro" id="IPR005116">
    <property type="entry name" value="Transp-assoc_OB_typ1"/>
</dbReference>
<dbReference type="InterPro" id="IPR003593">
    <property type="entry name" value="AAA+_ATPase"/>
</dbReference>
<dbReference type="GO" id="GO:0055052">
    <property type="term" value="C:ATP-binding cassette (ABC) transporter complex, substrate-binding subunit-containing"/>
    <property type="evidence" value="ECO:0007669"/>
    <property type="project" value="TreeGrafter"/>
</dbReference>
<dbReference type="NCBIfam" id="NF008653">
    <property type="entry name" value="PRK11650.1"/>
    <property type="match status" value="1"/>
</dbReference>
<name>A0A7Z2JID9_9BURK</name>
<evidence type="ECO:0000259" key="7">
    <source>
        <dbReference type="PROSITE" id="PS50893"/>
    </source>
</evidence>
<dbReference type="Pfam" id="PF00005">
    <property type="entry name" value="ABC_tran"/>
    <property type="match status" value="1"/>
</dbReference>
<dbReference type="SUPFAM" id="SSF52540">
    <property type="entry name" value="P-loop containing nucleoside triphosphate hydrolases"/>
    <property type="match status" value="1"/>
</dbReference>
<feature type="domain" description="ABC transporter" evidence="7">
    <location>
        <begin position="4"/>
        <end position="243"/>
    </location>
</feature>
<dbReference type="PANTHER" id="PTHR43875:SF3">
    <property type="entry name" value="MALTOSE_MALTODEXTRIN IMPORT ATP-BINDING PROTEIN MALK"/>
    <property type="match status" value="1"/>
</dbReference>